<name>A0A6H1ZK40_9ZZZZ</name>
<organism evidence="2">
    <name type="scientific">viral metagenome</name>
    <dbReference type="NCBI Taxonomy" id="1070528"/>
    <lineage>
        <taxon>unclassified sequences</taxon>
        <taxon>metagenomes</taxon>
        <taxon>organismal metagenomes</taxon>
    </lineage>
</organism>
<dbReference type="AlphaFoldDB" id="A0A6H1ZK40"/>
<dbReference type="EMBL" id="MT144602">
    <property type="protein sequence ID" value="QJH94579.1"/>
    <property type="molecule type" value="Genomic_DNA"/>
</dbReference>
<protein>
    <submittedName>
        <fullName evidence="2">Uncharacterized protein</fullName>
    </submittedName>
</protein>
<evidence type="ECO:0000256" key="1">
    <source>
        <dbReference type="SAM" id="Coils"/>
    </source>
</evidence>
<reference evidence="2" key="1">
    <citation type="submission" date="2020-03" db="EMBL/GenBank/DDBJ databases">
        <title>The deep terrestrial virosphere.</title>
        <authorList>
            <person name="Holmfeldt K."/>
            <person name="Nilsson E."/>
            <person name="Simone D."/>
            <person name="Lopez-Fernandez M."/>
            <person name="Wu X."/>
            <person name="de Brujin I."/>
            <person name="Lundin D."/>
            <person name="Andersson A."/>
            <person name="Bertilsson S."/>
            <person name="Dopson M."/>
        </authorList>
    </citation>
    <scope>NUCLEOTIDE SEQUENCE</scope>
    <source>
        <strain evidence="2">TM448A00720</strain>
        <strain evidence="3">TM448B00242</strain>
    </source>
</reference>
<dbReference type="EMBL" id="MT144053">
    <property type="protein sequence ID" value="QJA47687.1"/>
    <property type="molecule type" value="Genomic_DNA"/>
</dbReference>
<sequence>MTLYYYHFQWFTKKGLKKYIKTLTKQYTYMNKLKQKIIEKEFREDCQKELGYISSIFMSQGNTRAGDIIMPTEELKESADRFELYLFKALKAQRDEIIEKIRKMEIEIKEDEDKFERSMREDMSLSGAIGYNKAIEEIIKTLK</sequence>
<keyword evidence="1" id="KW-0175">Coiled coil</keyword>
<evidence type="ECO:0000313" key="3">
    <source>
        <dbReference type="EMBL" id="QJH94579.1"/>
    </source>
</evidence>
<feature type="coiled-coil region" evidence="1">
    <location>
        <begin position="87"/>
        <end position="121"/>
    </location>
</feature>
<accession>A0A6H1ZK40</accession>
<gene>
    <name evidence="2" type="ORF">TM448A00720_0016</name>
    <name evidence="3" type="ORF">TM448B00242_0053</name>
</gene>
<evidence type="ECO:0000313" key="2">
    <source>
        <dbReference type="EMBL" id="QJA47687.1"/>
    </source>
</evidence>
<proteinExistence type="predicted"/>